<keyword evidence="5" id="KW-1185">Reference proteome</keyword>
<dbReference type="GO" id="GO:0003677">
    <property type="term" value="F:DNA binding"/>
    <property type="evidence" value="ECO:0007669"/>
    <property type="project" value="InterPro"/>
</dbReference>
<feature type="domain" description="Xylanolytic transcriptional activator regulatory" evidence="3">
    <location>
        <begin position="272"/>
        <end position="346"/>
    </location>
</feature>
<dbReference type="PANTHER" id="PTHR46910:SF5">
    <property type="entry name" value="ZN(II)2CYS6 TRANSCRIPTION FACTOR (EUROFUNG)"/>
    <property type="match status" value="1"/>
</dbReference>
<dbReference type="EMBL" id="WIGO01000315">
    <property type="protein sequence ID" value="KAF6817570.1"/>
    <property type="molecule type" value="Genomic_DNA"/>
</dbReference>
<evidence type="ECO:0000256" key="1">
    <source>
        <dbReference type="ARBA" id="ARBA00023242"/>
    </source>
</evidence>
<dbReference type="GO" id="GO:0008270">
    <property type="term" value="F:zinc ion binding"/>
    <property type="evidence" value="ECO:0007669"/>
    <property type="project" value="InterPro"/>
</dbReference>
<keyword evidence="1" id="KW-0539">Nucleus</keyword>
<dbReference type="SMART" id="SM00906">
    <property type="entry name" value="Fungal_trans"/>
    <property type="match status" value="1"/>
</dbReference>
<evidence type="ECO:0000259" key="3">
    <source>
        <dbReference type="SMART" id="SM00906"/>
    </source>
</evidence>
<dbReference type="CDD" id="cd12148">
    <property type="entry name" value="fungal_TF_MHR"/>
    <property type="match status" value="1"/>
</dbReference>
<protein>
    <submittedName>
        <fullName evidence="4">Fungal specific transcription factor</fullName>
    </submittedName>
</protein>
<dbReference type="InterPro" id="IPR050987">
    <property type="entry name" value="AtrR-like"/>
</dbReference>
<dbReference type="Proteomes" id="UP000654918">
    <property type="component" value="Unassembled WGS sequence"/>
</dbReference>
<dbReference type="AlphaFoldDB" id="A0A8H6JR11"/>
<evidence type="ECO:0000256" key="2">
    <source>
        <dbReference type="SAM" id="MobiDB-lite"/>
    </source>
</evidence>
<dbReference type="InterPro" id="IPR007219">
    <property type="entry name" value="XnlR_reg_dom"/>
</dbReference>
<dbReference type="GO" id="GO:0003700">
    <property type="term" value="F:DNA-binding transcription factor activity"/>
    <property type="evidence" value="ECO:0007669"/>
    <property type="project" value="InterPro"/>
</dbReference>
<dbReference type="PANTHER" id="PTHR46910">
    <property type="entry name" value="TRANSCRIPTION FACTOR PDR1"/>
    <property type="match status" value="1"/>
</dbReference>
<proteinExistence type="predicted"/>
<sequence>MVGSLECKIDDISEKLEKLCFMIEDVNSGLIEPKRPPDVATPNDDAGAAATRTPRVSGHVGEGLTGNQNIEHEGETSLAAHANFTTQILENAVITDASMSRQGEMALMIRDIRHAINPTSDPGFDATDSHYATPTSINQPLQPFLPPIQLTLNCLRMLKENPVMRYFWAMEFESIGQVTEQLLSAYATDRQSSTAEWIITYIGLHYLFTQGSQFAADSVTQERYAAQIVDCRKSADAVLARLPLHIPSTMDYVLALTLATQYCMGQCKATMAWTYISTASRMSQAMGLHQIACRQGHDFDADARQKTKLFFAIMILEKNLSLQLGRSSTLRDHDLGVPLKDIRMGHQVGGSLGIMSPKWLQISQIEGRVYEEIYSPAALQQPPSQRNARANLLASGLKTIIQESRPFESEFLRERRRAVGEKLDDLLTQCDKVSNLSLMCLIYSGVSVDNAPFCDECIDTARQALAEHAKTELELLGSLVNSLEAGQNQDTFSASRLLRTIKPLYTAALKYIEMKSQAAPTATNISFETIYQETASTTAPGPVDGRHFGLLLNLE</sequence>
<accession>A0A8H6JR11</accession>
<comment type="caution">
    <text evidence="4">The sequence shown here is derived from an EMBL/GenBank/DDBJ whole genome shotgun (WGS) entry which is preliminary data.</text>
</comment>
<reference evidence="4" key="1">
    <citation type="journal article" date="2020" name="Phytopathology">
        <title>Genome Sequence Resources of Colletotrichum truncatum, C. plurivorum, C. musicola, and C. sojae: Four Species Pathogenic to Soybean (Glycine max).</title>
        <authorList>
            <person name="Rogerio F."/>
            <person name="Boufleur T.R."/>
            <person name="Ciampi-Guillardi M."/>
            <person name="Sukno S.A."/>
            <person name="Thon M.R."/>
            <person name="Massola Junior N.S."/>
            <person name="Baroncelli R."/>
        </authorList>
    </citation>
    <scope>NUCLEOTIDE SEQUENCE</scope>
    <source>
        <strain evidence="4">LFN00145</strain>
    </source>
</reference>
<evidence type="ECO:0000313" key="4">
    <source>
        <dbReference type="EMBL" id="KAF6817570.1"/>
    </source>
</evidence>
<name>A0A8H6JR11_9PEZI</name>
<gene>
    <name evidence="4" type="ORF">CPLU01_13552</name>
</gene>
<dbReference type="Pfam" id="PF04082">
    <property type="entry name" value="Fungal_trans"/>
    <property type="match status" value="1"/>
</dbReference>
<evidence type="ECO:0000313" key="5">
    <source>
        <dbReference type="Proteomes" id="UP000654918"/>
    </source>
</evidence>
<organism evidence="4 5">
    <name type="scientific">Colletotrichum plurivorum</name>
    <dbReference type="NCBI Taxonomy" id="2175906"/>
    <lineage>
        <taxon>Eukaryota</taxon>
        <taxon>Fungi</taxon>
        <taxon>Dikarya</taxon>
        <taxon>Ascomycota</taxon>
        <taxon>Pezizomycotina</taxon>
        <taxon>Sordariomycetes</taxon>
        <taxon>Hypocreomycetidae</taxon>
        <taxon>Glomerellales</taxon>
        <taxon>Glomerellaceae</taxon>
        <taxon>Colletotrichum</taxon>
        <taxon>Colletotrichum orchidearum species complex</taxon>
    </lineage>
</organism>
<dbReference type="GO" id="GO:0006351">
    <property type="term" value="P:DNA-templated transcription"/>
    <property type="evidence" value="ECO:0007669"/>
    <property type="project" value="InterPro"/>
</dbReference>
<feature type="region of interest" description="Disordered" evidence="2">
    <location>
        <begin position="31"/>
        <end position="62"/>
    </location>
</feature>